<reference evidence="2" key="2">
    <citation type="submission" date="2022-01" db="EMBL/GenBank/DDBJ databases">
        <authorList>
            <person name="Yamashiro T."/>
            <person name="Shiraishi A."/>
            <person name="Satake H."/>
            <person name="Nakayama K."/>
        </authorList>
    </citation>
    <scope>NUCLEOTIDE SEQUENCE</scope>
</reference>
<keyword evidence="3" id="KW-1185">Reference proteome</keyword>
<feature type="region of interest" description="Disordered" evidence="1">
    <location>
        <begin position="110"/>
        <end position="131"/>
    </location>
</feature>
<name>A0ABQ4YL54_9ASTR</name>
<evidence type="ECO:0000313" key="2">
    <source>
        <dbReference type="EMBL" id="GJS77731.1"/>
    </source>
</evidence>
<gene>
    <name evidence="2" type="ORF">Tco_0727612</name>
</gene>
<protein>
    <recommendedName>
        <fullName evidence="4">MAK10-like protein</fullName>
    </recommendedName>
</protein>
<evidence type="ECO:0000313" key="3">
    <source>
        <dbReference type="Proteomes" id="UP001151760"/>
    </source>
</evidence>
<dbReference type="Proteomes" id="UP001151760">
    <property type="component" value="Unassembled WGS sequence"/>
</dbReference>
<comment type="caution">
    <text evidence="2">The sequence shown here is derived from an EMBL/GenBank/DDBJ whole genome shotgun (WGS) entry which is preliminary data.</text>
</comment>
<evidence type="ECO:0000256" key="1">
    <source>
        <dbReference type="SAM" id="MobiDB-lite"/>
    </source>
</evidence>
<evidence type="ECO:0008006" key="4">
    <source>
        <dbReference type="Google" id="ProtNLM"/>
    </source>
</evidence>
<sequence length="549" mass="63095">MYHLWRSDTIWLVQNGCAYHRLRSEDPNIHLKDFLKIVDSLDLNGADRERTCPRLFQFSLRNQASNWLERLPTGSISNWEDLTSCFPAYNMDSSIGKMCLGKDLTEISSDRNEGSGDWDWPEYKDTAGSGGKKEPEALVFHKMDTEEDSDRYIAHFKLFIEYEIGKGNKLVKKELMVLLYGEIYFVQFIINPEEDEFEPGLIFGRSFLRSANAIVNFGEGTIIIQPDFDPFLFSSDKEGNPNLDNLEALLDFDFDEVPQTGTDLPPMICKMGKGSRNKKKIMENIMYFNNGARLSSSVGTPLTQEKAEKRALAHHISMRYEMLGEVRPVIKTLAYNDKYKKLLDEIWANKVRLDGKIKPEEERAMVKVKGQMLKEKKDPGAFLFPIRLEGLINENALADTRSDTNTMPYIIYKQLGRDDIMQEERNITMINYTEAEVTDSLFKPLEQLDQKKIKIAESDSDDEKDYVIKRNDIGTPIHNCRPIVYQNNTNPAENMTLSTLESVINPFRKISVWKKAVSFLGSLPAKLRDVEWKPDYKLCYSNPELATGQ</sequence>
<reference evidence="2" key="1">
    <citation type="journal article" date="2022" name="Int. J. Mol. Sci.">
        <title>Draft Genome of Tanacetum Coccineum: Genomic Comparison of Closely Related Tanacetum-Family Plants.</title>
        <authorList>
            <person name="Yamashiro T."/>
            <person name="Shiraishi A."/>
            <person name="Nakayama K."/>
            <person name="Satake H."/>
        </authorList>
    </citation>
    <scope>NUCLEOTIDE SEQUENCE</scope>
</reference>
<feature type="compositionally biased region" description="Basic and acidic residues" evidence="1">
    <location>
        <begin position="121"/>
        <end position="131"/>
    </location>
</feature>
<accession>A0ABQ4YL54</accession>
<dbReference type="EMBL" id="BQNB010010470">
    <property type="protein sequence ID" value="GJS77731.1"/>
    <property type="molecule type" value="Genomic_DNA"/>
</dbReference>
<proteinExistence type="predicted"/>
<organism evidence="2 3">
    <name type="scientific">Tanacetum coccineum</name>
    <dbReference type="NCBI Taxonomy" id="301880"/>
    <lineage>
        <taxon>Eukaryota</taxon>
        <taxon>Viridiplantae</taxon>
        <taxon>Streptophyta</taxon>
        <taxon>Embryophyta</taxon>
        <taxon>Tracheophyta</taxon>
        <taxon>Spermatophyta</taxon>
        <taxon>Magnoliopsida</taxon>
        <taxon>eudicotyledons</taxon>
        <taxon>Gunneridae</taxon>
        <taxon>Pentapetalae</taxon>
        <taxon>asterids</taxon>
        <taxon>campanulids</taxon>
        <taxon>Asterales</taxon>
        <taxon>Asteraceae</taxon>
        <taxon>Asteroideae</taxon>
        <taxon>Anthemideae</taxon>
        <taxon>Anthemidinae</taxon>
        <taxon>Tanacetum</taxon>
    </lineage>
</organism>